<comment type="subcellular location">
    <subcellularLocation>
        <location evidence="3">Membrane</location>
    </subcellularLocation>
</comment>
<dbReference type="GO" id="GO:0019797">
    <property type="term" value="F:procollagen-proline 3-dioxygenase activity"/>
    <property type="evidence" value="ECO:0007669"/>
    <property type="project" value="UniProtKB-EC"/>
</dbReference>
<proteinExistence type="inferred from homology"/>
<dbReference type="PROSITE" id="PS50262">
    <property type="entry name" value="G_PROTEIN_RECEP_F1_2"/>
    <property type="match status" value="1"/>
</dbReference>
<feature type="transmembrane region" description="Helical" evidence="22">
    <location>
        <begin position="17"/>
        <end position="38"/>
    </location>
</feature>
<feature type="transmembrane region" description="Helical" evidence="22">
    <location>
        <begin position="175"/>
        <end position="208"/>
    </location>
</feature>
<dbReference type="EC" id="1.14.11.7" evidence="5"/>
<dbReference type="GO" id="GO:0016020">
    <property type="term" value="C:membrane"/>
    <property type="evidence" value="ECO:0007669"/>
    <property type="project" value="UniProtKB-SubCell"/>
</dbReference>
<evidence type="ECO:0000256" key="11">
    <source>
        <dbReference type="ARBA" id="ARBA00022824"/>
    </source>
</evidence>
<evidence type="ECO:0000256" key="4">
    <source>
        <dbReference type="ARBA" id="ARBA00006487"/>
    </source>
</evidence>
<comment type="cofactor">
    <cofactor evidence="1">
        <name>L-ascorbate</name>
        <dbReference type="ChEBI" id="CHEBI:38290"/>
    </cofactor>
</comment>
<keyword evidence="15" id="KW-0560">Oxidoreductase</keyword>
<evidence type="ECO:0000313" key="25">
    <source>
        <dbReference type="EMBL" id="KAG8509061.1"/>
    </source>
</evidence>
<dbReference type="PRINTS" id="PR01993">
    <property type="entry name" value="GPR162"/>
</dbReference>
<dbReference type="CDD" id="cd14998">
    <property type="entry name" value="7tmA_GPR153_GPR162-like"/>
    <property type="match status" value="1"/>
</dbReference>
<keyword evidence="17" id="KW-0807">Transducer</keyword>
<dbReference type="InterPro" id="IPR022347">
    <property type="entry name" value="GCR_153/162"/>
</dbReference>
<accession>A0A8J6DI61</accession>
<feature type="compositionally biased region" description="Low complexity" evidence="21">
    <location>
        <begin position="531"/>
        <end position="544"/>
    </location>
</feature>
<feature type="transmembrane region" description="Helical" evidence="22">
    <location>
        <begin position="92"/>
        <end position="113"/>
    </location>
</feature>
<evidence type="ECO:0000256" key="8">
    <source>
        <dbReference type="ARBA" id="ARBA00022729"/>
    </source>
</evidence>
<dbReference type="PANTHER" id="PTHR16518:SF6">
    <property type="entry name" value="G-PROTEIN COUPLED RECEPTOR 162-RELATED"/>
    <property type="match status" value="1"/>
</dbReference>
<dbReference type="Pfam" id="PF23557">
    <property type="entry name" value="TPR_leprecan"/>
    <property type="match status" value="1"/>
</dbReference>
<dbReference type="Proteomes" id="UP000700334">
    <property type="component" value="Unassembled WGS sequence"/>
</dbReference>
<evidence type="ECO:0000256" key="22">
    <source>
        <dbReference type="SAM" id="Phobius"/>
    </source>
</evidence>
<dbReference type="InterPro" id="IPR011990">
    <property type="entry name" value="TPR-like_helical_dom_sf"/>
</dbReference>
<evidence type="ECO:0000256" key="14">
    <source>
        <dbReference type="ARBA" id="ARBA00022989"/>
    </source>
</evidence>
<comment type="cofactor">
    <cofactor evidence="2">
        <name>Fe cation</name>
        <dbReference type="ChEBI" id="CHEBI:24875"/>
    </cofactor>
</comment>
<feature type="domain" description="G-protein coupled receptors family 1 profile" evidence="23">
    <location>
        <begin position="30"/>
        <end position="280"/>
    </location>
</feature>
<comment type="caution">
    <text evidence="25">The sequence shown here is derived from an EMBL/GenBank/DDBJ whole genome shotgun (WGS) entry which is preliminary data.</text>
</comment>
<feature type="compositionally biased region" description="Acidic residues" evidence="21">
    <location>
        <begin position="464"/>
        <end position="473"/>
    </location>
</feature>
<dbReference type="GO" id="GO:0005506">
    <property type="term" value="F:iron ion binding"/>
    <property type="evidence" value="ECO:0007669"/>
    <property type="project" value="InterPro"/>
</dbReference>
<evidence type="ECO:0000259" key="24">
    <source>
        <dbReference type="PROSITE" id="PS51471"/>
    </source>
</evidence>
<dbReference type="Gene3D" id="2.60.120.620">
    <property type="entry name" value="q2cbj1_9rhob like domain"/>
    <property type="match status" value="1"/>
</dbReference>
<keyword evidence="14 22" id="KW-1133">Transmembrane helix</keyword>
<keyword evidence="26" id="KW-1185">Reference proteome</keyword>
<evidence type="ECO:0000256" key="2">
    <source>
        <dbReference type="ARBA" id="ARBA00001962"/>
    </source>
</evidence>
<feature type="compositionally biased region" description="Basic and acidic residues" evidence="21">
    <location>
        <begin position="1212"/>
        <end position="1222"/>
    </location>
</feature>
<evidence type="ECO:0000256" key="20">
    <source>
        <dbReference type="ARBA" id="ARBA00047756"/>
    </source>
</evidence>
<evidence type="ECO:0000256" key="13">
    <source>
        <dbReference type="ARBA" id="ARBA00022964"/>
    </source>
</evidence>
<dbReference type="PANTHER" id="PTHR16518">
    <property type="entry name" value="G-PROTEIN COUPLED RECEPTOR 153, 162"/>
    <property type="match status" value="1"/>
</dbReference>
<dbReference type="AlphaFoldDB" id="A0A8J6DI61"/>
<feature type="region of interest" description="Disordered" evidence="21">
    <location>
        <begin position="512"/>
        <end position="545"/>
    </location>
</feature>
<feature type="region of interest" description="Disordered" evidence="21">
    <location>
        <begin position="782"/>
        <end position="805"/>
    </location>
</feature>
<keyword evidence="10" id="KW-0802">TPR repeat</keyword>
<dbReference type="GO" id="GO:0004930">
    <property type="term" value="F:G protein-coupled receptor activity"/>
    <property type="evidence" value="ECO:0007669"/>
    <property type="project" value="UniProtKB-KW"/>
</dbReference>
<dbReference type="Gene3D" id="1.25.40.10">
    <property type="entry name" value="Tetratricopeptide repeat domain"/>
    <property type="match status" value="1"/>
</dbReference>
<dbReference type="InterPro" id="IPR044862">
    <property type="entry name" value="Pro_4_hyd_alph_FE2OG_OXY"/>
</dbReference>
<feature type="region of interest" description="Disordered" evidence="21">
    <location>
        <begin position="445"/>
        <end position="481"/>
    </location>
</feature>
<dbReference type="GO" id="GO:0031418">
    <property type="term" value="F:L-ascorbic acid binding"/>
    <property type="evidence" value="ECO:0007669"/>
    <property type="project" value="UniProtKB-KW"/>
</dbReference>
<keyword evidence="16" id="KW-0408">Iron</keyword>
<evidence type="ECO:0000256" key="10">
    <source>
        <dbReference type="ARBA" id="ARBA00022803"/>
    </source>
</evidence>
<evidence type="ECO:0000256" key="12">
    <source>
        <dbReference type="ARBA" id="ARBA00022896"/>
    </source>
</evidence>
<dbReference type="InterPro" id="IPR006620">
    <property type="entry name" value="Pro_4_hyd_alph"/>
</dbReference>
<feature type="compositionally biased region" description="Basic and acidic residues" evidence="21">
    <location>
        <begin position="1248"/>
        <end position="1263"/>
    </location>
</feature>
<evidence type="ECO:0000256" key="6">
    <source>
        <dbReference type="ARBA" id="ARBA00022692"/>
    </source>
</evidence>
<dbReference type="PROSITE" id="PS51471">
    <property type="entry name" value="FE2OG_OXY"/>
    <property type="match status" value="1"/>
</dbReference>
<dbReference type="SUPFAM" id="SSF81321">
    <property type="entry name" value="Family A G protein-coupled receptor-like"/>
    <property type="match status" value="1"/>
</dbReference>
<name>A0A8J6DI61_GALPY</name>
<evidence type="ECO:0000256" key="1">
    <source>
        <dbReference type="ARBA" id="ARBA00001961"/>
    </source>
</evidence>
<organism evidence="25 26">
    <name type="scientific">Galemys pyrenaicus</name>
    <name type="common">Iberian desman</name>
    <name type="synonym">Pyrenean desman</name>
    <dbReference type="NCBI Taxonomy" id="202257"/>
    <lineage>
        <taxon>Eukaryota</taxon>
        <taxon>Metazoa</taxon>
        <taxon>Chordata</taxon>
        <taxon>Craniata</taxon>
        <taxon>Vertebrata</taxon>
        <taxon>Euteleostomi</taxon>
        <taxon>Mammalia</taxon>
        <taxon>Eutheria</taxon>
        <taxon>Laurasiatheria</taxon>
        <taxon>Eulipotyphla</taxon>
        <taxon>Talpidae</taxon>
        <taxon>Galemys</taxon>
    </lineage>
</organism>
<dbReference type="FunFam" id="2.60.120.620:FF:000003">
    <property type="entry name" value="Prolyl 3-hydroxylase 2"/>
    <property type="match status" value="1"/>
</dbReference>
<keyword evidence="13" id="KW-0223">Dioxygenase</keyword>
<reference evidence="25" key="1">
    <citation type="journal article" date="2021" name="Evol. Appl.">
        <title>The genome of the Pyrenean desman and the effects of bottlenecks and inbreeding on the genomic landscape of an endangered species.</title>
        <authorList>
            <person name="Escoda L."/>
            <person name="Castresana J."/>
        </authorList>
    </citation>
    <scope>NUCLEOTIDE SEQUENCE</scope>
    <source>
        <strain evidence="25">IBE-C5619</strain>
    </source>
</reference>
<comment type="catalytic activity">
    <reaction evidence="20">
        <text>L-prolyl-[collagen] + 2-oxoglutarate + O2 = trans-3-hydroxy-L-prolyl-[collagen] + succinate + CO2</text>
        <dbReference type="Rhea" id="RHEA:22872"/>
        <dbReference type="Rhea" id="RHEA-COMP:11676"/>
        <dbReference type="Rhea" id="RHEA-COMP:11678"/>
        <dbReference type="ChEBI" id="CHEBI:15379"/>
        <dbReference type="ChEBI" id="CHEBI:16526"/>
        <dbReference type="ChEBI" id="CHEBI:16810"/>
        <dbReference type="ChEBI" id="CHEBI:30031"/>
        <dbReference type="ChEBI" id="CHEBI:50342"/>
        <dbReference type="ChEBI" id="CHEBI:85428"/>
        <dbReference type="EC" id="1.14.11.7"/>
    </reaction>
</comment>
<keyword evidence="17" id="KW-0297">G-protein coupled receptor</keyword>
<keyword evidence="6 22" id="KW-0812">Transmembrane</keyword>
<evidence type="ECO:0000259" key="23">
    <source>
        <dbReference type="PROSITE" id="PS50262"/>
    </source>
</evidence>
<evidence type="ECO:0000256" key="5">
    <source>
        <dbReference type="ARBA" id="ARBA00012262"/>
    </source>
</evidence>
<evidence type="ECO:0000256" key="3">
    <source>
        <dbReference type="ARBA" id="ARBA00004370"/>
    </source>
</evidence>
<dbReference type="InterPro" id="IPR017452">
    <property type="entry name" value="GPCR_Rhodpsn_7TM"/>
</dbReference>
<feature type="transmembrane region" description="Helical" evidence="22">
    <location>
        <begin position="272"/>
        <end position="296"/>
    </location>
</feature>
<keyword evidence="11" id="KW-0256">Endoplasmic reticulum</keyword>
<dbReference type="Gene3D" id="1.20.1070.10">
    <property type="entry name" value="Rhodopsin 7-helix transmembrane proteins"/>
    <property type="match status" value="1"/>
</dbReference>
<evidence type="ECO:0000256" key="18">
    <source>
        <dbReference type="ARBA" id="ARBA00023136"/>
    </source>
</evidence>
<sequence length="1263" mass="139897">MARGGAGAEEASLRSNALSWLACGLLALLANAWIILSISAKQQKHKPLELLLCFLAGTHILMAAVPLTTFAVVQLRRQASSDYDWNESICKVFVSTYYTLALATCFTVASLSYHRMWMVRWPVNYRLSNAKKQALHAVMGIWMVSFILSTLPSIGWHNNGERYYARGCQFIVSKIGLGFGVCFSLLLLGGIVMGLVCVAITFYQTLWARPQRARQARRAGYGGGAKGGGPGGLGTRPAFEVPAIVVEDARGKRRSSLDGSESAKTSLQVTNLVSAIVFLYDSLTGVPILVVSFFSLKSDSAPPWMVLAVLWCSMAQTLLLPSFIWSCERYRADVRTVWEQCVALMSEEDGDDDDGGCDDYADGRVCKVRFDANGATGPGGRDPTQVKLLPGRHMLFPPLERVHYLQVPLSRRLSHDETNIFSTPRAPGSFLHKWSSSDDIRILPAQSRALGGPPEYLGRRQRLEDEEDEEEAEGGGLTSLRQFLEGGVLGSGGGPPRGPGFFREEITTFIDETPLPSPAASPGPSPRRPRPLGLSPRRLSLGSPDSQAIGLPLGLSSGRRCSLTGADPAPDLLYADGLRAYAAGAWAPAVALLREALRSQALVGRARRDCWAHCAAEPGAALPRTLQPDSEPRAAQSSWELLLLRAALRRAECLTQCVAQRLGPGGAARLRVGRALREAFRRREPYNYLQRAYYQLKKLDLAVAAAHTFFVANPTHLQMREDMAKYRRMSGVRPQSFRDLETPAYWAAYDTGLELLGRQEAALALPRLEEALQESLAHMESCRASCEGPEEQQREEEEEEGTGSQGGLYEAIARHWIRVLQCRQRCVGDTATRPGRSFPVPDFLPNQLRQLHQAHAHVGNLSQAVENVLSVLLFYPDDEAAKKALNQYQAQLGEPRPDLGPREDVQRFILRSLGEKKQLYYAMEHLGASFQDSDPWTPSAFIPEALREKLREDQEKRPWDDEPPQPKPFTAWKDVLLLEGVTLTQDARQLNGSERVVLDGLLTPAECGLLLQLAKDAAGAGTRSGYRGRRSPHTPHERFEGLTVLKAAQLAQAGAVRGQAAKLLLEASERVRTLTQAYFSPERPLHLSFTHLVCRSAIEGEQEQRMDLSHPVHADNCVLDPDTGECWPEPPAYTYRDYSGLLYLNEDFQGGDLFFTEPDAVTVTARVRPRCGRLVAFSSGGENPHGVWAVTRGRRCALALWHTWAPEHREQEWTEAKELLHESEEEEEEEEMPNRDPSPEPPSLRLQRVQDKAAKPPRVREEL</sequence>
<evidence type="ECO:0000313" key="26">
    <source>
        <dbReference type="Proteomes" id="UP000700334"/>
    </source>
</evidence>
<keyword evidence="12" id="KW-0847">Vitamin C</keyword>
<feature type="domain" description="Fe2OG dioxygenase" evidence="24">
    <location>
        <begin position="1090"/>
        <end position="1204"/>
    </location>
</feature>
<evidence type="ECO:0000256" key="17">
    <source>
        <dbReference type="ARBA" id="ARBA00023040"/>
    </source>
</evidence>
<evidence type="ECO:0000256" key="7">
    <source>
        <dbReference type="ARBA" id="ARBA00022723"/>
    </source>
</evidence>
<evidence type="ECO:0000256" key="19">
    <source>
        <dbReference type="ARBA" id="ARBA00023180"/>
    </source>
</evidence>
<feature type="compositionally biased region" description="Pro residues" evidence="21">
    <location>
        <begin position="515"/>
        <end position="526"/>
    </location>
</feature>
<dbReference type="InterPro" id="IPR056585">
    <property type="entry name" value="Leprecan_dom"/>
</dbReference>
<evidence type="ECO:0000256" key="15">
    <source>
        <dbReference type="ARBA" id="ARBA00023002"/>
    </source>
</evidence>
<feature type="compositionally biased region" description="Acidic residues" evidence="21">
    <location>
        <begin position="788"/>
        <end position="801"/>
    </location>
</feature>
<keyword evidence="8" id="KW-0732">Signal</keyword>
<dbReference type="Pfam" id="PF13640">
    <property type="entry name" value="2OG-FeII_Oxy_3"/>
    <property type="match status" value="1"/>
</dbReference>
<keyword evidence="19" id="KW-0325">Glycoprotein</keyword>
<evidence type="ECO:0000256" key="21">
    <source>
        <dbReference type="SAM" id="MobiDB-lite"/>
    </source>
</evidence>
<feature type="transmembrane region" description="Helical" evidence="22">
    <location>
        <begin position="134"/>
        <end position="155"/>
    </location>
</feature>
<dbReference type="Pfam" id="PF00001">
    <property type="entry name" value="7tm_1"/>
    <property type="match status" value="1"/>
</dbReference>
<dbReference type="PRINTS" id="PR01991">
    <property type="entry name" value="GPR153GPR162"/>
</dbReference>
<keyword evidence="17" id="KW-0675">Receptor</keyword>
<keyword evidence="9" id="KW-0677">Repeat</keyword>
<feature type="region of interest" description="Disordered" evidence="21">
    <location>
        <begin position="1212"/>
        <end position="1263"/>
    </location>
</feature>
<comment type="similarity">
    <text evidence="4">Belongs to the leprecan family.</text>
</comment>
<evidence type="ECO:0000256" key="9">
    <source>
        <dbReference type="ARBA" id="ARBA00022737"/>
    </source>
</evidence>
<dbReference type="EMBL" id="JAGFMF010011958">
    <property type="protein sequence ID" value="KAG8509061.1"/>
    <property type="molecule type" value="Genomic_DNA"/>
</dbReference>
<dbReference type="OrthoDB" id="8517835at2759"/>
<dbReference type="InterPro" id="IPR022348">
    <property type="entry name" value="GPR162"/>
</dbReference>
<gene>
    <name evidence="25" type="ORF">J0S82_008004</name>
</gene>
<dbReference type="InterPro" id="IPR005123">
    <property type="entry name" value="Oxoglu/Fe-dep_dioxygenase_dom"/>
</dbReference>
<keyword evidence="7" id="KW-0479">Metal-binding</keyword>
<dbReference type="SMART" id="SM00702">
    <property type="entry name" value="P4Hc"/>
    <property type="match status" value="1"/>
</dbReference>
<keyword evidence="18 22" id="KW-0472">Membrane</keyword>
<feature type="transmembrane region" description="Helical" evidence="22">
    <location>
        <begin position="50"/>
        <end position="72"/>
    </location>
</feature>
<dbReference type="InterPro" id="IPR000276">
    <property type="entry name" value="GPCR_Rhodpsn"/>
</dbReference>
<evidence type="ECO:0000256" key="16">
    <source>
        <dbReference type="ARBA" id="ARBA00023004"/>
    </source>
</evidence>
<protein>
    <recommendedName>
        <fullName evidence="5">procollagen-proline 3-dioxygenase</fullName>
        <ecNumber evidence="5">1.14.11.7</ecNumber>
    </recommendedName>
</protein>